<sequence>MDIDRPLPLLGGLSPAAFMRRHWQKKPLLVRQAVPGVQPPVTRAEAFALAARDDVESRLVVQSGEDWRLRRGPLPRAALPPLKQPGWTLLVQGLDLHEAAAHELLARFRFVPEARLDDLMVSYATDGGGVGPHLDSYDVFLLQVQGRRRWRIAPPGDATLREGLPLKILARFEPQQEWVLEPGDMLYLPPRWGHDGVAEGGDCMTCSIGFRAPSRGELARDLLQRLADMAAEEADERLYRDPSQPATQAPGQVPAALAVFAQQALQRVFEDPDALACALGETLSEPKSAVWFEPGEPLKEGAAVTLDRRTRMMYDERHVFINGESFRAGGRDATLMRRLADGRRLAAPDVARLSPQARGLLGDWAAAGWVRGAAAAAGEAQR</sequence>
<dbReference type="GO" id="GO:0016706">
    <property type="term" value="F:2-oxoglutarate-dependent dioxygenase activity"/>
    <property type="evidence" value="ECO:0007669"/>
    <property type="project" value="TreeGrafter"/>
</dbReference>
<dbReference type="GO" id="GO:0046872">
    <property type="term" value="F:metal ion binding"/>
    <property type="evidence" value="ECO:0007669"/>
    <property type="project" value="UniProtKB-KW"/>
</dbReference>
<dbReference type="SMART" id="SM00558">
    <property type="entry name" value="JmjC"/>
    <property type="match status" value="1"/>
</dbReference>
<dbReference type="InterPro" id="IPR003347">
    <property type="entry name" value="JmjC_dom"/>
</dbReference>
<dbReference type="PANTHER" id="PTHR13096">
    <property type="entry name" value="MINA53 MYC INDUCED NUCLEAR ANTIGEN"/>
    <property type="match status" value="1"/>
</dbReference>
<dbReference type="InterPro" id="IPR039994">
    <property type="entry name" value="NO66-like"/>
</dbReference>
<keyword evidence="4" id="KW-0560">Oxidoreductase</keyword>
<dbReference type="RefSeq" id="WP_332288679.1">
    <property type="nucleotide sequence ID" value="NZ_JAZIBG010000019.1"/>
</dbReference>
<evidence type="ECO:0000256" key="3">
    <source>
        <dbReference type="ARBA" id="ARBA00022964"/>
    </source>
</evidence>
<evidence type="ECO:0000259" key="6">
    <source>
        <dbReference type="PROSITE" id="PS51184"/>
    </source>
</evidence>
<evidence type="ECO:0000256" key="2">
    <source>
        <dbReference type="ARBA" id="ARBA00022723"/>
    </source>
</evidence>
<dbReference type="Pfam" id="PF20514">
    <property type="entry name" value="WHD_ROXA"/>
    <property type="match status" value="1"/>
</dbReference>
<dbReference type="Gene3D" id="3.40.366.30">
    <property type="entry name" value="50S ribosomal protein L16 arginine hydroxylase, Chain A, Domain 2"/>
    <property type="match status" value="1"/>
</dbReference>
<dbReference type="Pfam" id="PF08007">
    <property type="entry name" value="JmjC_2"/>
    <property type="match status" value="1"/>
</dbReference>
<dbReference type="InterPro" id="IPR046799">
    <property type="entry name" value="ROXA-like_wH"/>
</dbReference>
<reference evidence="7 8" key="1">
    <citation type="submission" date="2024-02" db="EMBL/GenBank/DDBJ databases">
        <title>Genome sequence of Aquincola sp. MAHUQ-54.</title>
        <authorList>
            <person name="Huq M.A."/>
        </authorList>
    </citation>
    <scope>NUCLEOTIDE SEQUENCE [LARGE SCALE GENOMIC DNA]</scope>
    <source>
        <strain evidence="7 8">MAHUQ-54</strain>
    </source>
</reference>
<gene>
    <name evidence="7" type="ORF">V4F39_07440</name>
</gene>
<evidence type="ECO:0000313" key="7">
    <source>
        <dbReference type="EMBL" id="MEF7613741.1"/>
    </source>
</evidence>
<dbReference type="EMBL" id="JAZIBG010000019">
    <property type="protein sequence ID" value="MEF7613741.1"/>
    <property type="molecule type" value="Genomic_DNA"/>
</dbReference>
<evidence type="ECO:0000256" key="5">
    <source>
        <dbReference type="ARBA" id="ARBA00023004"/>
    </source>
</evidence>
<evidence type="ECO:0000313" key="8">
    <source>
        <dbReference type="Proteomes" id="UP001336250"/>
    </source>
</evidence>
<dbReference type="Gene3D" id="2.60.120.650">
    <property type="entry name" value="Cupin"/>
    <property type="match status" value="1"/>
</dbReference>
<dbReference type="PROSITE" id="PS51184">
    <property type="entry name" value="JMJC"/>
    <property type="match status" value="1"/>
</dbReference>
<comment type="caution">
    <text evidence="7">The sequence shown here is derived from an EMBL/GenBank/DDBJ whole genome shotgun (WGS) entry which is preliminary data.</text>
</comment>
<name>A0AAW9Q476_9BURK</name>
<keyword evidence="3" id="KW-0223">Dioxygenase</keyword>
<evidence type="ECO:0000256" key="1">
    <source>
        <dbReference type="ARBA" id="ARBA00001954"/>
    </source>
</evidence>
<evidence type="ECO:0000256" key="4">
    <source>
        <dbReference type="ARBA" id="ARBA00023002"/>
    </source>
</evidence>
<dbReference type="AlphaFoldDB" id="A0AAW9Q476"/>
<accession>A0AAW9Q476</accession>
<dbReference type="SUPFAM" id="SSF51197">
    <property type="entry name" value="Clavaminate synthase-like"/>
    <property type="match status" value="1"/>
</dbReference>
<keyword evidence="8" id="KW-1185">Reference proteome</keyword>
<organism evidence="7 8">
    <name type="scientific">Aquincola agrisoli</name>
    <dbReference type="NCBI Taxonomy" id="3119538"/>
    <lineage>
        <taxon>Bacteria</taxon>
        <taxon>Pseudomonadati</taxon>
        <taxon>Pseudomonadota</taxon>
        <taxon>Betaproteobacteria</taxon>
        <taxon>Burkholderiales</taxon>
        <taxon>Sphaerotilaceae</taxon>
        <taxon>Aquincola</taxon>
    </lineage>
</organism>
<keyword evidence="5" id="KW-0408">Iron</keyword>
<protein>
    <submittedName>
        <fullName evidence="7">Cupin domain-containing protein</fullName>
    </submittedName>
</protein>
<dbReference type="Proteomes" id="UP001336250">
    <property type="component" value="Unassembled WGS sequence"/>
</dbReference>
<keyword evidence="2" id="KW-0479">Metal-binding</keyword>
<proteinExistence type="predicted"/>
<dbReference type="PANTHER" id="PTHR13096:SF8">
    <property type="entry name" value="RIBOSOMAL OXYGENASE 1"/>
    <property type="match status" value="1"/>
</dbReference>
<comment type="cofactor">
    <cofactor evidence="1">
        <name>Fe(2+)</name>
        <dbReference type="ChEBI" id="CHEBI:29033"/>
    </cofactor>
</comment>
<feature type="domain" description="JmjC" evidence="6">
    <location>
        <begin position="100"/>
        <end position="227"/>
    </location>
</feature>